<feature type="transmembrane region" description="Helical" evidence="1">
    <location>
        <begin position="220"/>
        <end position="239"/>
    </location>
</feature>
<dbReference type="Proteomes" id="UP000604481">
    <property type="component" value="Unassembled WGS sequence"/>
</dbReference>
<evidence type="ECO:0000256" key="1">
    <source>
        <dbReference type="SAM" id="Phobius"/>
    </source>
</evidence>
<keyword evidence="3" id="KW-1185">Reference proteome</keyword>
<reference evidence="2 3" key="1">
    <citation type="submission" date="2020-10" db="EMBL/GenBank/DDBJ databases">
        <title>The genome sequence of Chitinilyticum litopenaei 4Y14.</title>
        <authorList>
            <person name="Liu Y."/>
        </authorList>
    </citation>
    <scope>NUCLEOTIDE SEQUENCE [LARGE SCALE GENOMIC DNA]</scope>
    <source>
        <strain evidence="2 3">4Y14</strain>
    </source>
</reference>
<feature type="transmembrane region" description="Helical" evidence="1">
    <location>
        <begin position="179"/>
        <end position="208"/>
    </location>
</feature>
<organism evidence="2 3">
    <name type="scientific">Chitinilyticum piscinae</name>
    <dbReference type="NCBI Taxonomy" id="2866724"/>
    <lineage>
        <taxon>Bacteria</taxon>
        <taxon>Pseudomonadati</taxon>
        <taxon>Pseudomonadota</taxon>
        <taxon>Betaproteobacteria</taxon>
        <taxon>Neisseriales</taxon>
        <taxon>Chitinibacteraceae</taxon>
        <taxon>Chitinilyticum</taxon>
    </lineage>
</organism>
<dbReference type="InterPro" id="IPR045691">
    <property type="entry name" value="DUF6056"/>
</dbReference>
<keyword evidence="1" id="KW-1133">Transmembrane helix</keyword>
<keyword evidence="1" id="KW-0812">Transmembrane</keyword>
<accession>A0A8J7FJ53</accession>
<sequence length="580" mass="64679">MTHTLTARLRAGWPFSAFFLSVFALLLLLNTWTPTWGDDWYRSLPPEDAGRMLAQIGDEYRNWTGRAGVLLATFVMLARWPLALVIFNLLNALAFCLLLAALFRIAAGRWPGARRTDLLSLLLAWMGVWFFTESFGEAVLWKTGAIAYLWVMLGALCFATPYLELLLDQEPTTDSRWRIWLWPLGSFWLGMALENVSAVLIIACAISLLYRGLRTLPRWYLANAAALLAGAAVLFAAPGNAVRFAMQDDHLPMTQRLGSLLLTIWQHTTQVAPIAVVLLLLLVLNLTTRQGAELKRSWLLALTGLLLALAMVGSTGINFATRTAFPAEILWIATALALAHPLWDRGWQAFWHLPLLGILIPVLGADVLTTLEQNHATQQQTARREELMRLYQQQGVHRIVLPSLQIPYLPQITDDFAKGRYFLRDIHGDTHGNGWRNGTYAVVHGFEFATRLPQTHVIYLPEISNMTIISSGADYLLLQRHESSGWGSQRVLYLLQAQAACQPQLTLHWLASDSGKLPLLARKEGRVSETLSYSGNVAVIRHDGLPSGEHCAWRLPVPDYAGQAELQNIQGTKLAVTLAD</sequence>
<dbReference type="Pfam" id="PF19528">
    <property type="entry name" value="DUF6056"/>
    <property type="match status" value="1"/>
</dbReference>
<feature type="transmembrane region" description="Helical" evidence="1">
    <location>
        <begin position="260"/>
        <end position="286"/>
    </location>
</feature>
<dbReference type="EMBL" id="JADFUA010000002">
    <property type="protein sequence ID" value="MBE9608792.1"/>
    <property type="molecule type" value="Genomic_DNA"/>
</dbReference>
<gene>
    <name evidence="2" type="ORF">INR99_05455</name>
</gene>
<comment type="caution">
    <text evidence="2">The sequence shown here is derived from an EMBL/GenBank/DDBJ whole genome shotgun (WGS) entry which is preliminary data.</text>
</comment>
<keyword evidence="1" id="KW-0472">Membrane</keyword>
<feature type="transmembrane region" description="Helical" evidence="1">
    <location>
        <begin position="80"/>
        <end position="106"/>
    </location>
</feature>
<feature type="transmembrane region" description="Helical" evidence="1">
    <location>
        <begin position="147"/>
        <end position="167"/>
    </location>
</feature>
<proteinExistence type="predicted"/>
<feature type="transmembrane region" description="Helical" evidence="1">
    <location>
        <begin position="118"/>
        <end position="141"/>
    </location>
</feature>
<feature type="transmembrane region" description="Helical" evidence="1">
    <location>
        <begin position="12"/>
        <end position="32"/>
    </location>
</feature>
<evidence type="ECO:0000313" key="2">
    <source>
        <dbReference type="EMBL" id="MBE9608792.1"/>
    </source>
</evidence>
<name>A0A8J7FJ53_9NEIS</name>
<protein>
    <submittedName>
        <fullName evidence="2">Uncharacterized protein</fullName>
    </submittedName>
</protein>
<feature type="transmembrane region" description="Helical" evidence="1">
    <location>
        <begin position="298"/>
        <end position="317"/>
    </location>
</feature>
<dbReference type="AlphaFoldDB" id="A0A8J7FJ53"/>
<evidence type="ECO:0000313" key="3">
    <source>
        <dbReference type="Proteomes" id="UP000604481"/>
    </source>
</evidence>
<dbReference type="RefSeq" id="WP_194115316.1">
    <property type="nucleotide sequence ID" value="NZ_JADFUA010000002.1"/>
</dbReference>